<dbReference type="EMBL" id="GBRH01187908">
    <property type="protein sequence ID" value="JAE09988.1"/>
    <property type="molecule type" value="Transcribed_RNA"/>
</dbReference>
<proteinExistence type="predicted"/>
<reference evidence="1" key="2">
    <citation type="journal article" date="2015" name="Data Brief">
        <title>Shoot transcriptome of the giant reed, Arundo donax.</title>
        <authorList>
            <person name="Barrero R.A."/>
            <person name="Guerrero F.D."/>
            <person name="Moolhuijzen P."/>
            <person name="Goolsby J.A."/>
            <person name="Tidwell J."/>
            <person name="Bellgard S.E."/>
            <person name="Bellgard M.I."/>
        </authorList>
    </citation>
    <scope>NUCLEOTIDE SEQUENCE</scope>
    <source>
        <tissue evidence="1">Shoot tissue taken approximately 20 cm above the soil surface</tissue>
    </source>
</reference>
<sequence>MRLGQRDRFKYCSLVRHKTVSI</sequence>
<evidence type="ECO:0000313" key="1">
    <source>
        <dbReference type="EMBL" id="JAE09988.1"/>
    </source>
</evidence>
<organism evidence="1">
    <name type="scientific">Arundo donax</name>
    <name type="common">Giant reed</name>
    <name type="synonym">Donax arundinaceus</name>
    <dbReference type="NCBI Taxonomy" id="35708"/>
    <lineage>
        <taxon>Eukaryota</taxon>
        <taxon>Viridiplantae</taxon>
        <taxon>Streptophyta</taxon>
        <taxon>Embryophyta</taxon>
        <taxon>Tracheophyta</taxon>
        <taxon>Spermatophyta</taxon>
        <taxon>Magnoliopsida</taxon>
        <taxon>Liliopsida</taxon>
        <taxon>Poales</taxon>
        <taxon>Poaceae</taxon>
        <taxon>PACMAD clade</taxon>
        <taxon>Arundinoideae</taxon>
        <taxon>Arundineae</taxon>
        <taxon>Arundo</taxon>
    </lineage>
</organism>
<reference evidence="1" key="1">
    <citation type="submission" date="2014-09" db="EMBL/GenBank/DDBJ databases">
        <authorList>
            <person name="Magalhaes I.L.F."/>
            <person name="Oliveira U."/>
            <person name="Santos F.R."/>
            <person name="Vidigal T.H.D.A."/>
            <person name="Brescovit A.D."/>
            <person name="Santos A.J."/>
        </authorList>
    </citation>
    <scope>NUCLEOTIDE SEQUENCE</scope>
    <source>
        <tissue evidence="1">Shoot tissue taken approximately 20 cm above the soil surface</tissue>
    </source>
</reference>
<accession>A0A0A9FNW7</accession>
<name>A0A0A9FNW7_ARUDO</name>
<protein>
    <submittedName>
        <fullName evidence="1">Uncharacterized protein</fullName>
    </submittedName>
</protein>
<dbReference type="AlphaFoldDB" id="A0A0A9FNW7"/>